<proteinExistence type="predicted"/>
<accession>A0ABU2DNX5</accession>
<dbReference type="GO" id="GO:0008233">
    <property type="term" value="F:peptidase activity"/>
    <property type="evidence" value="ECO:0007669"/>
    <property type="project" value="UniProtKB-KW"/>
</dbReference>
<feature type="compositionally biased region" description="Pro residues" evidence="1">
    <location>
        <begin position="1"/>
        <end position="15"/>
    </location>
</feature>
<keyword evidence="3" id="KW-0645">Protease</keyword>
<reference evidence="3 4" key="1">
    <citation type="submission" date="2023-09" db="EMBL/GenBank/DDBJ databases">
        <title>Description of three actinobacteria isolated from air of manufacturing shop in a pharmaceutical factory.</title>
        <authorList>
            <person name="Zhang D.-F."/>
        </authorList>
    </citation>
    <scope>NUCLEOTIDE SEQUENCE [LARGE SCALE GENOMIC DNA]</scope>
    <source>
        <strain evidence="3 4">LY-0111</strain>
    </source>
</reference>
<evidence type="ECO:0000313" key="3">
    <source>
        <dbReference type="EMBL" id="MDR8018141.1"/>
    </source>
</evidence>
<protein>
    <submittedName>
        <fullName evidence="3">S16 family serine protease</fullName>
        <ecNumber evidence="3">3.4.21.-</ecNumber>
    </submittedName>
</protein>
<dbReference type="InterPro" id="IPR008269">
    <property type="entry name" value="Lon_proteolytic"/>
</dbReference>
<dbReference type="InterPro" id="IPR014721">
    <property type="entry name" value="Ribsml_uS5_D2-typ_fold_subgr"/>
</dbReference>
<sequence length="386" mass="40821">MTEPHQPPHQPPPPGVDQHALDQHVPDDVPQAPWTLRRTVQFSAGAGALILALASLMAPSAYITEAPGPLFNTTGESDGEPIITVDGRETFETDGALNLTTVYVNGAPTSTVRVPDAVRGWFSSSIDMTPQELVYPSGTTADEVEEFNTAAMTSSQDLALAAALDELDVEYSQALEVVDFTPEARDSGVDDLLQPDDQVLEADGEPITGLEGLRTVVNEAAEESVGLTVVRGGEELDVEVPTYQEADGEHYLGVMLQGEFDFPVDVEIQLQNVGGPSAGLMFALGIVDTLTEDSMTGNVSWAGTGTVDPDGTVGPIGGIAQKVEGSREQGVEHFLSPRDNCAELEGRIPAGVEVYGVDSVSQAREIVEAVRDEDQGYLEGLEACGT</sequence>
<feature type="domain" description="Lon proteolytic" evidence="2">
    <location>
        <begin position="275"/>
        <end position="352"/>
    </location>
</feature>
<dbReference type="Proteomes" id="UP001251870">
    <property type="component" value="Unassembled WGS sequence"/>
</dbReference>
<dbReference type="PRINTS" id="PR00830">
    <property type="entry name" value="ENDOLAPTASE"/>
</dbReference>
<keyword evidence="4" id="KW-1185">Reference proteome</keyword>
<feature type="region of interest" description="Disordered" evidence="1">
    <location>
        <begin position="1"/>
        <end position="30"/>
    </location>
</feature>
<dbReference type="InterPro" id="IPR027065">
    <property type="entry name" value="Lon_Prtase"/>
</dbReference>
<dbReference type="Pfam" id="PF05362">
    <property type="entry name" value="Lon_C"/>
    <property type="match status" value="1"/>
</dbReference>
<dbReference type="EC" id="3.4.21.-" evidence="3"/>
<dbReference type="SUPFAM" id="SSF50156">
    <property type="entry name" value="PDZ domain-like"/>
    <property type="match status" value="1"/>
</dbReference>
<evidence type="ECO:0000256" key="1">
    <source>
        <dbReference type="SAM" id="MobiDB-lite"/>
    </source>
</evidence>
<dbReference type="InterPro" id="IPR036034">
    <property type="entry name" value="PDZ_sf"/>
</dbReference>
<dbReference type="EMBL" id="JAVKGR010000001">
    <property type="protein sequence ID" value="MDR8018141.1"/>
    <property type="molecule type" value="Genomic_DNA"/>
</dbReference>
<evidence type="ECO:0000313" key="4">
    <source>
        <dbReference type="Proteomes" id="UP001251870"/>
    </source>
</evidence>
<keyword evidence="3" id="KW-0378">Hydrolase</keyword>
<name>A0ABU2DNX5_9MICC</name>
<dbReference type="PANTHER" id="PTHR10046">
    <property type="entry name" value="ATP DEPENDENT LON PROTEASE FAMILY MEMBER"/>
    <property type="match status" value="1"/>
</dbReference>
<gene>
    <name evidence="3" type="ORF">RIL96_00985</name>
</gene>
<dbReference type="InterPro" id="IPR020568">
    <property type="entry name" value="Ribosomal_Su5_D2-typ_SF"/>
</dbReference>
<dbReference type="RefSeq" id="WP_310547128.1">
    <property type="nucleotide sequence ID" value="NZ_JAVKGR010000001.1"/>
</dbReference>
<dbReference type="Gene3D" id="3.30.230.10">
    <property type="match status" value="1"/>
</dbReference>
<organism evidence="3 4">
    <name type="scientific">Nesterenkonia aerolata</name>
    <dbReference type="NCBI Taxonomy" id="3074079"/>
    <lineage>
        <taxon>Bacteria</taxon>
        <taxon>Bacillati</taxon>
        <taxon>Actinomycetota</taxon>
        <taxon>Actinomycetes</taxon>
        <taxon>Micrococcales</taxon>
        <taxon>Micrococcaceae</taxon>
        <taxon>Nesterenkonia</taxon>
    </lineage>
</organism>
<evidence type="ECO:0000259" key="2">
    <source>
        <dbReference type="Pfam" id="PF05362"/>
    </source>
</evidence>
<comment type="caution">
    <text evidence="3">The sequence shown here is derived from an EMBL/GenBank/DDBJ whole genome shotgun (WGS) entry which is preliminary data.</text>
</comment>
<dbReference type="SUPFAM" id="SSF54211">
    <property type="entry name" value="Ribosomal protein S5 domain 2-like"/>
    <property type="match status" value="1"/>
</dbReference>
<dbReference type="GO" id="GO:0006508">
    <property type="term" value="P:proteolysis"/>
    <property type="evidence" value="ECO:0007669"/>
    <property type="project" value="UniProtKB-KW"/>
</dbReference>